<feature type="region of interest" description="Disordered" evidence="3">
    <location>
        <begin position="270"/>
        <end position="311"/>
    </location>
</feature>
<evidence type="ECO:0000256" key="3">
    <source>
        <dbReference type="SAM" id="MobiDB-lite"/>
    </source>
</evidence>
<feature type="compositionally biased region" description="Low complexity" evidence="3">
    <location>
        <begin position="495"/>
        <end position="510"/>
    </location>
</feature>
<dbReference type="KEGG" id="rml:FF011L_42580"/>
<evidence type="ECO:0000256" key="4">
    <source>
        <dbReference type="SAM" id="Phobius"/>
    </source>
</evidence>
<dbReference type="Gene3D" id="3.30.300.30">
    <property type="match status" value="1"/>
</dbReference>
<dbReference type="RefSeq" id="WP_145353613.1">
    <property type="nucleotide sequence ID" value="NZ_CP036262.1"/>
</dbReference>
<dbReference type="GO" id="GO:0016020">
    <property type="term" value="C:membrane"/>
    <property type="evidence" value="ECO:0007669"/>
    <property type="project" value="UniProtKB-SubCell"/>
</dbReference>
<dbReference type="AlphaFoldDB" id="A0A517MKQ2"/>
<keyword evidence="6" id="KW-0966">Cell projection</keyword>
<keyword evidence="6" id="KW-0969">Cilium</keyword>
<gene>
    <name evidence="6" type="primary">fliF</name>
    <name evidence="6" type="ORF">FF011L_42580</name>
</gene>
<feature type="transmembrane region" description="Helical" evidence="4">
    <location>
        <begin position="21"/>
        <end position="41"/>
    </location>
</feature>
<proteinExistence type="predicted"/>
<protein>
    <submittedName>
        <fullName evidence="6">Flagellar M-ring protein</fullName>
    </submittedName>
</protein>
<accession>A0A517MKQ2</accession>
<keyword evidence="6" id="KW-0282">Flagellum</keyword>
<keyword evidence="4" id="KW-1133">Transmembrane helix</keyword>
<dbReference type="Pfam" id="PF01514">
    <property type="entry name" value="YscJ_FliF"/>
    <property type="match status" value="1"/>
</dbReference>
<name>A0A517MKQ2_9BACT</name>
<sequence length="548" mass="59693">MNFFKDAAEQFKNAFLAMPMASRGIGLMLIVAIAIALAFLVQGTSENKMTPLFGGALFNDTELAEMELAFSAARLNGSVREGKRLLVPAANEHEFLAALVEAGNVPSRFESAVQKALEQSSPLELNDQFRYRTEYAKLKQIGAQIERFPDVEWAEVQYDADKGGFRSQHSQTASVTVTPAGTSPLGKMRINQIRELVRASFAGLKDEHVTVTDTNAMLSGGWGDEESELLAAKRRIESDYENRIRNLLLPYGDFRLLVTADVDPTIRSQTTKVTYDNRQPLDEHSRKQESETTKGARGGVPGVEPNALAENQRMTINDTPTTIKTSDETRASRGIAGQTYEQSEVAPLQERRVQVSIGLPKTYYESVYRIDYLKENPDADVTEIPPPPADRLAKIREETQNTIQGAVSVLLKSVDPGDDRMKLVQVWDYSDLPVASIAGPTTADKAFGWLAESWQTIALLGLALVALLIARGVARSISPPAPASFEEGFGLEISADSADSPSGSSDDPASTPGMKITGQSLQDELTELIESNPDVAANVLRAWIGDAA</sequence>
<reference evidence="6 7" key="1">
    <citation type="submission" date="2019-02" db="EMBL/GenBank/DDBJ databases">
        <title>Deep-cultivation of Planctomycetes and their phenomic and genomic characterization uncovers novel biology.</title>
        <authorList>
            <person name="Wiegand S."/>
            <person name="Jogler M."/>
            <person name="Boedeker C."/>
            <person name="Pinto D."/>
            <person name="Vollmers J."/>
            <person name="Rivas-Marin E."/>
            <person name="Kohn T."/>
            <person name="Peeters S.H."/>
            <person name="Heuer A."/>
            <person name="Rast P."/>
            <person name="Oberbeckmann S."/>
            <person name="Bunk B."/>
            <person name="Jeske O."/>
            <person name="Meyerdierks A."/>
            <person name="Storesund J.E."/>
            <person name="Kallscheuer N."/>
            <person name="Luecker S."/>
            <person name="Lage O.M."/>
            <person name="Pohl T."/>
            <person name="Merkel B.J."/>
            <person name="Hornburger P."/>
            <person name="Mueller R.-W."/>
            <person name="Bruemmer F."/>
            <person name="Labrenz M."/>
            <person name="Spormann A.M."/>
            <person name="Op den Camp H."/>
            <person name="Overmann J."/>
            <person name="Amann R."/>
            <person name="Jetten M.S.M."/>
            <person name="Mascher T."/>
            <person name="Medema M.H."/>
            <person name="Devos D.P."/>
            <person name="Kaster A.-K."/>
            <person name="Ovreas L."/>
            <person name="Rohde M."/>
            <person name="Galperin M.Y."/>
            <person name="Jogler C."/>
        </authorList>
    </citation>
    <scope>NUCLEOTIDE SEQUENCE [LARGE SCALE GENOMIC DNA]</scope>
    <source>
        <strain evidence="6 7">FF011L</strain>
    </source>
</reference>
<dbReference type="InterPro" id="IPR045851">
    <property type="entry name" value="AMP-bd_C_sf"/>
</dbReference>
<evidence type="ECO:0000256" key="1">
    <source>
        <dbReference type="ARBA" id="ARBA00004370"/>
    </source>
</evidence>
<dbReference type="EMBL" id="CP036262">
    <property type="protein sequence ID" value="QDS95462.1"/>
    <property type="molecule type" value="Genomic_DNA"/>
</dbReference>
<dbReference type="PANTHER" id="PTHR30046:SF0">
    <property type="entry name" value="FLAGELLAR M-RING PROTEIN"/>
    <property type="match status" value="1"/>
</dbReference>
<keyword evidence="7" id="KW-1185">Reference proteome</keyword>
<comment type="subcellular location">
    <subcellularLocation>
        <location evidence="1">Membrane</location>
    </subcellularLocation>
</comment>
<keyword evidence="2 4" id="KW-0472">Membrane</keyword>
<feature type="compositionally biased region" description="Basic and acidic residues" evidence="3">
    <location>
        <begin position="279"/>
        <end position="294"/>
    </location>
</feature>
<feature type="domain" description="Flagellar M-ring N-terminal" evidence="5">
    <location>
        <begin position="45"/>
        <end position="216"/>
    </location>
</feature>
<dbReference type="Proteomes" id="UP000320672">
    <property type="component" value="Chromosome"/>
</dbReference>
<evidence type="ECO:0000259" key="5">
    <source>
        <dbReference type="Pfam" id="PF01514"/>
    </source>
</evidence>
<organism evidence="6 7">
    <name type="scientific">Roseimaritima multifibrata</name>
    <dbReference type="NCBI Taxonomy" id="1930274"/>
    <lineage>
        <taxon>Bacteria</taxon>
        <taxon>Pseudomonadati</taxon>
        <taxon>Planctomycetota</taxon>
        <taxon>Planctomycetia</taxon>
        <taxon>Pirellulales</taxon>
        <taxon>Pirellulaceae</taxon>
        <taxon>Roseimaritima</taxon>
    </lineage>
</organism>
<dbReference type="InterPro" id="IPR043427">
    <property type="entry name" value="YscJ/FliF"/>
</dbReference>
<dbReference type="PANTHER" id="PTHR30046">
    <property type="entry name" value="FLAGELLAR M-RING PROTEIN"/>
    <property type="match status" value="1"/>
</dbReference>
<keyword evidence="4" id="KW-0812">Transmembrane</keyword>
<feature type="region of interest" description="Disordered" evidence="3">
    <location>
        <begin position="495"/>
        <end position="517"/>
    </location>
</feature>
<evidence type="ECO:0000256" key="2">
    <source>
        <dbReference type="ARBA" id="ARBA00023136"/>
    </source>
</evidence>
<evidence type="ECO:0000313" key="6">
    <source>
        <dbReference type="EMBL" id="QDS95462.1"/>
    </source>
</evidence>
<dbReference type="OrthoDB" id="268872at2"/>
<evidence type="ECO:0000313" key="7">
    <source>
        <dbReference type="Proteomes" id="UP000320672"/>
    </source>
</evidence>
<dbReference type="InterPro" id="IPR006182">
    <property type="entry name" value="FliF_N_dom"/>
</dbReference>